<feature type="coiled-coil region" evidence="1">
    <location>
        <begin position="1064"/>
        <end position="1318"/>
    </location>
</feature>
<feature type="region of interest" description="Disordered" evidence="2">
    <location>
        <begin position="1041"/>
        <end position="1060"/>
    </location>
</feature>
<feature type="compositionally biased region" description="Basic and acidic residues" evidence="2">
    <location>
        <begin position="1671"/>
        <end position="1689"/>
    </location>
</feature>
<feature type="compositionally biased region" description="Low complexity" evidence="2">
    <location>
        <begin position="2073"/>
        <end position="2085"/>
    </location>
</feature>
<feature type="region of interest" description="Disordered" evidence="2">
    <location>
        <begin position="2066"/>
        <end position="2096"/>
    </location>
</feature>
<organism evidence="3">
    <name type="scientific">Percolomonas cosmopolitus</name>
    <dbReference type="NCBI Taxonomy" id="63605"/>
    <lineage>
        <taxon>Eukaryota</taxon>
        <taxon>Discoba</taxon>
        <taxon>Heterolobosea</taxon>
        <taxon>Tetramitia</taxon>
        <taxon>Eutetramitia</taxon>
        <taxon>Percolomonadidae</taxon>
        <taxon>Percolomonas</taxon>
    </lineage>
</organism>
<feature type="compositionally biased region" description="Basic residues" evidence="2">
    <location>
        <begin position="51"/>
        <end position="63"/>
    </location>
</feature>
<feature type="coiled-coil region" evidence="1">
    <location>
        <begin position="439"/>
        <end position="509"/>
    </location>
</feature>
<feature type="coiled-coil region" evidence="1">
    <location>
        <begin position="1994"/>
        <end position="2021"/>
    </location>
</feature>
<feature type="compositionally biased region" description="Low complexity" evidence="2">
    <location>
        <begin position="190"/>
        <end position="202"/>
    </location>
</feature>
<feature type="compositionally biased region" description="Polar residues" evidence="2">
    <location>
        <begin position="71"/>
        <end position="80"/>
    </location>
</feature>
<reference evidence="3" key="1">
    <citation type="submission" date="2021-01" db="EMBL/GenBank/DDBJ databases">
        <authorList>
            <person name="Corre E."/>
            <person name="Pelletier E."/>
            <person name="Niang G."/>
            <person name="Scheremetjew M."/>
            <person name="Finn R."/>
            <person name="Kale V."/>
            <person name="Holt S."/>
            <person name="Cochrane G."/>
            <person name="Meng A."/>
            <person name="Brown T."/>
            <person name="Cohen L."/>
        </authorList>
    </citation>
    <scope>NUCLEOTIDE SEQUENCE</scope>
    <source>
        <strain evidence="3">WS</strain>
    </source>
</reference>
<sequence length="2112" mass="243569">MSSEITTLPPPEVEPINVESATPRSIIHASPSQGDLSATSELESTSSPTTPRKRPLSVRRSRSSARQSMSLSQHTNSQQSLGTSRPIVFRFFVTINRFVLDADCKVPRADDADSANKSLEQLKVVWQRGRKLTGETILAQRSKNSEFIFVNPSELEAYTATREEKMTAAQTRDAATPTPSSSGDAPSPHSTDSQAAASSSNTQQPFEMQVTLFLLNAKYKKKTVQFFICKKDNINVAKVTIDLGEIATDFINSKREYNIERKINFLKLGTLHISIDFHIQDTKPKQVLRKMSSPSVSITRYQRTLASAVTEIDKLKEELENTKLVSHENNFDLKRQIARLKKSNEHLQRLRDQTSERIMNVLSTRDKISAMLVDSHPEKEALSQAVQAYYDQVWNESNERMQFLLEQENDLRQEEYFLEKRMKFIERQQDFHIEYPRLIKASKAELAKVQKRLKDNTKQQTSLLAAFAQQDSDTLKAKREELNASKTALIELTSQKQTAQEEIEAIQSNKKPSKKDKKRLKDLKKEETTLVTQEKQQQENINILSAEIDVATQQHNAKKAEIDQSQRILLQREKQLLSDVAHYERKQREKEDFHAEMHHSLAGSDATIEDAIIFDVNAIRPLTEARITKEFDRLMEQKKALEQERTGSSGEVARTIQNLQQRVQQLEAERLNFIHTIEENNKRILEQEQCLEENEKQLRELEQSQASGETERATEEQVAQILKKQSFSSDDLKRIQSLVQQGDVLASQDIASAPQEQQVVYLKELEELCLEYQNETRLLEKKFKTLDSSEVLDSDDKSPTKEMSTRIASLYEHVDRKLQSLTDDGTNKTQTKDSLSFAQLQKEFTCLATEISGLEHAETLSSLENILQSKQEKLNHLQSDFKEKYQTLLNSQIEIEGLHQKKMDQVNDRFANLELKEGELKLEREDLLKQQESLLAQKESLEEKRIEVSSLEDDLYRKMIDYQQKKESLECRIAAVNTKLTSSLKGREENLRRILDRLKTEKGILQQEQSTENLPQFLQAVDACIHELLEDLPNVSEFEVRSHLEASPQEKDEDKPLNDDGSLLLQQREILSQKDAQIDALKEQVSKLKESLNFAAPGVDRAKDLSGQIRNLQEKCATLEDRLKNDNACHENQRLDLEQKLNTKNETVVQLKKNVAELTENLESNAERLQIAENYMQHLVNNLNESEDRFRAQQEAVSNLSEELRLSTDSVAQLKSEIASQQMLIQQLQEAEEGRLLLEKEMQQLRESLDASNAKYEAAEQSHQESLEEAAAKIHALQEDHAQMETIRKQLGAAKEAAATAEQRAASLSDERSEMHDRIHQAETLMNDLLKKVETLDGDNIDLRDQVRTARTMEQEALSSQEDQFVRIAEAEQMMNHLLFELSREHTISEQKLKYKDGIIKSQEKELDDLMLASKDLQASVSNHRRQLNEKNHELAEAKALADLHKRSVEQLKSSMEQLGRQIENKNRQIEDLNSSLTSTKQNLDLSREDEDSKVKRLNSQIYELTKQLEEQHNALHSSQNMILQLENERTFARENQELMAREKTEEIQQLRRQLDLISQEFINSQNKAIEELHEELANSRKSLEEEEKARQTLQEESINLQIQVNSLSERNERLHKQVDQKKQIETVLEQVKTELQSMQDQHNEEKVSLLSRVEFLEEQLQSAQLQNIQCEKDTESETQDASEKKSEDSDATQHNAQLESSLSASQERIAELTDELFVLQEKHRTELQALEDKLEAKSKDAESLQETHAAVKREHATQVREIAALRATLSEKNNIIQQERSRVDVKNGSLHSQLATLRETLEQRDRLIEQHEQRLRSTKSKNADTKRLVSYISTLETVVKNQKSQLDKRKQLTSKLQTQCEQLQREGNEERTYFGEQIEYLKKDLQRVAREASDQIQTLNDDLEAERKRSSSLRGDLTFKIHQLMDSLQKTTAERDELLEQLATSSGTRRDSSPQARKLTSESIWKQLEELKMKRREHEQRVLDSQFYLSSTKKKLQSRVDKLNQKEAHLREMRQLLKERFAALREQETSLQSKKAEFSNLSGRIQGALPKELRDEFRMLSLELSEAMGRKSSPTMSSSPTTGSAKKRKTLPDLRLSRERELEEWKFYKTK</sequence>
<gene>
    <name evidence="3" type="ORF">PCOS0759_LOCUS3984</name>
</gene>
<evidence type="ECO:0000256" key="2">
    <source>
        <dbReference type="SAM" id="MobiDB-lite"/>
    </source>
</evidence>
<name>A0A7S1KPB8_9EUKA</name>
<accession>A0A7S1KPB8</accession>
<feature type="coiled-coil region" evidence="1">
    <location>
        <begin position="860"/>
        <end position="1008"/>
    </location>
</feature>
<feature type="region of interest" description="Disordered" evidence="2">
    <location>
        <begin position="1"/>
        <end position="80"/>
    </location>
</feature>
<feature type="compositionally biased region" description="Low complexity" evidence="2">
    <location>
        <begin position="36"/>
        <end position="50"/>
    </location>
</feature>
<feature type="compositionally biased region" description="Basic and acidic residues" evidence="2">
    <location>
        <begin position="1041"/>
        <end position="1058"/>
    </location>
</feature>
<protein>
    <submittedName>
        <fullName evidence="3">Uncharacterized protein</fullName>
    </submittedName>
</protein>
<feature type="region of interest" description="Disordered" evidence="2">
    <location>
        <begin position="1667"/>
        <end position="1706"/>
    </location>
</feature>
<feature type="coiled-coil region" evidence="1">
    <location>
        <begin position="298"/>
        <end position="357"/>
    </location>
</feature>
<feature type="compositionally biased region" description="Polar residues" evidence="2">
    <location>
        <begin position="1693"/>
        <end position="1706"/>
    </location>
</feature>
<feature type="coiled-coil region" evidence="1">
    <location>
        <begin position="624"/>
        <end position="711"/>
    </location>
</feature>
<evidence type="ECO:0000256" key="1">
    <source>
        <dbReference type="SAM" id="Coils"/>
    </source>
</evidence>
<dbReference type="EMBL" id="HBGD01004787">
    <property type="protein sequence ID" value="CAD9080744.1"/>
    <property type="molecule type" value="Transcribed_RNA"/>
</dbReference>
<proteinExistence type="predicted"/>
<feature type="region of interest" description="Disordered" evidence="2">
    <location>
        <begin position="165"/>
        <end position="202"/>
    </location>
</feature>
<keyword evidence="1" id="KW-0175">Coiled coil</keyword>
<evidence type="ECO:0000313" key="3">
    <source>
        <dbReference type="EMBL" id="CAD9080744.1"/>
    </source>
</evidence>